<organism evidence="3 4">
    <name type="scientific">Muricoccus pecuniae</name>
    <dbReference type="NCBI Taxonomy" id="693023"/>
    <lineage>
        <taxon>Bacteria</taxon>
        <taxon>Pseudomonadati</taxon>
        <taxon>Pseudomonadota</taxon>
        <taxon>Alphaproteobacteria</taxon>
        <taxon>Acetobacterales</taxon>
        <taxon>Roseomonadaceae</taxon>
        <taxon>Muricoccus</taxon>
    </lineage>
</organism>
<protein>
    <submittedName>
        <fullName evidence="3">Tripartite-type tricarboxylate transporter receptor subunit TctC</fullName>
    </submittedName>
</protein>
<dbReference type="RefSeq" id="WP_184519760.1">
    <property type="nucleotide sequence ID" value="NZ_JACIJD010000013.1"/>
</dbReference>
<feature type="chain" id="PRO_5032553786" evidence="2">
    <location>
        <begin position="25"/>
        <end position="340"/>
    </location>
</feature>
<dbReference type="EMBL" id="JACIJD010000013">
    <property type="protein sequence ID" value="MBB5694887.1"/>
    <property type="molecule type" value="Genomic_DNA"/>
</dbReference>
<sequence length="340" mass="35188">MRDLSRRRLLALAAALPAPLALGAAPAAARPAFAQGEAPAPGVWPDRSLRVIVPVAPGGSLDILGRTAAKALTGPLGQPVVVENHTGAGSNIAFDLVARAKPDGLTLLVGSDPLTINPALYAKIGFDPVRDFAPIAELVRAPQVLVVKNALEAKDLREYRRLALEAGGTTTLASQGNGSIGHLGGILLGQALGIQTTHVPYRGGGPAVVDLVAGHIDSLLVTLPAAIEFIREGRIRALAVTGAERSPALPNVPTVAELGHPGFEVVTWQGLLAPAGTPEPILTRLHAETRTAMAKPEVADNLRAQGFEMATGSREEFAALIRAEAARWPAIVKASGARVD</sequence>
<keyword evidence="3" id="KW-0675">Receptor</keyword>
<dbReference type="PANTHER" id="PTHR42928:SF5">
    <property type="entry name" value="BLR1237 PROTEIN"/>
    <property type="match status" value="1"/>
</dbReference>
<keyword evidence="2" id="KW-0732">Signal</keyword>
<dbReference type="InterPro" id="IPR042100">
    <property type="entry name" value="Bug_dom1"/>
</dbReference>
<dbReference type="InterPro" id="IPR006311">
    <property type="entry name" value="TAT_signal"/>
</dbReference>
<dbReference type="Pfam" id="PF03401">
    <property type="entry name" value="TctC"/>
    <property type="match status" value="1"/>
</dbReference>
<evidence type="ECO:0000313" key="4">
    <source>
        <dbReference type="Proteomes" id="UP000580654"/>
    </source>
</evidence>
<proteinExistence type="inferred from homology"/>
<dbReference type="PROSITE" id="PS51318">
    <property type="entry name" value="TAT"/>
    <property type="match status" value="1"/>
</dbReference>
<comment type="caution">
    <text evidence="3">The sequence shown here is derived from an EMBL/GenBank/DDBJ whole genome shotgun (WGS) entry which is preliminary data.</text>
</comment>
<dbReference type="PANTHER" id="PTHR42928">
    <property type="entry name" value="TRICARBOXYLATE-BINDING PROTEIN"/>
    <property type="match status" value="1"/>
</dbReference>
<keyword evidence="4" id="KW-1185">Reference proteome</keyword>
<accession>A0A840YET6</accession>
<dbReference type="PIRSF" id="PIRSF017082">
    <property type="entry name" value="YflP"/>
    <property type="match status" value="1"/>
</dbReference>
<dbReference type="CDD" id="cd13578">
    <property type="entry name" value="PBP2_Bug27"/>
    <property type="match status" value="1"/>
</dbReference>
<dbReference type="Proteomes" id="UP000580654">
    <property type="component" value="Unassembled WGS sequence"/>
</dbReference>
<evidence type="ECO:0000256" key="1">
    <source>
        <dbReference type="ARBA" id="ARBA00006987"/>
    </source>
</evidence>
<dbReference type="SUPFAM" id="SSF53850">
    <property type="entry name" value="Periplasmic binding protein-like II"/>
    <property type="match status" value="1"/>
</dbReference>
<reference evidence="3 4" key="1">
    <citation type="submission" date="2020-08" db="EMBL/GenBank/DDBJ databases">
        <title>Genomic Encyclopedia of Type Strains, Phase IV (KMG-IV): sequencing the most valuable type-strain genomes for metagenomic binning, comparative biology and taxonomic classification.</title>
        <authorList>
            <person name="Goeker M."/>
        </authorList>
    </citation>
    <scope>NUCLEOTIDE SEQUENCE [LARGE SCALE GENOMIC DNA]</scope>
    <source>
        <strain evidence="3 4">DSM 25622</strain>
    </source>
</reference>
<feature type="signal peptide" evidence="2">
    <location>
        <begin position="1"/>
        <end position="24"/>
    </location>
</feature>
<gene>
    <name evidence="3" type="ORF">FHS87_002940</name>
</gene>
<dbReference type="InterPro" id="IPR005064">
    <property type="entry name" value="BUG"/>
</dbReference>
<name>A0A840YET6_9PROT</name>
<dbReference type="Gene3D" id="3.40.190.10">
    <property type="entry name" value="Periplasmic binding protein-like II"/>
    <property type="match status" value="1"/>
</dbReference>
<evidence type="ECO:0000313" key="3">
    <source>
        <dbReference type="EMBL" id="MBB5694887.1"/>
    </source>
</evidence>
<dbReference type="AlphaFoldDB" id="A0A840YET6"/>
<dbReference type="Gene3D" id="3.40.190.150">
    <property type="entry name" value="Bordetella uptake gene, domain 1"/>
    <property type="match status" value="1"/>
</dbReference>
<evidence type="ECO:0000256" key="2">
    <source>
        <dbReference type="SAM" id="SignalP"/>
    </source>
</evidence>
<comment type="similarity">
    <text evidence="1">Belongs to the UPF0065 (bug) family.</text>
</comment>